<sequence length="809" mass="90286">MFFSDEAGDGPAILKLQNWGHLKCQLQLSEFSAACISPSKELLLLLSNLEAVLLPLVSGIISILFTFLQLYYHRVVFKIRKESCKLANQDDSRSSAAASVLSPIANVQADSFHDVVDWTEVVPFSDIGQKGTYSVFDYYPVISNVNSLAWGHYGDSYGRPEDYSFREFLIVSNNQDITLHAFRNENTDTIESSPEDADANGVWMRWSSIPSPLPNEQFLHSHNKNYFCEIDGKTGNSGKLHIDNQMGDIESSCGRPKSWLCSFLCELDLSESDSKHIGLFPPKSSFPHSADVVSFSIYRSSLAFLAHTCPLNQQESHSGRNLNEILDDEFISELSGNFQSKIKPEDTSYNCSKVFSSSSHKLIGLVLTTSADSSIKSCENSVEYSNHTFVVVIMLHWWGIQWVCSVNLEDSYPGSGRVRPWADFQFSGNYLVCLNSSGLVRMWVADTGQLIAQFDTVQCCEVGRWLPFNGLASFENSNLSDVDHSTNATNIRTFRKLVVTSHSLHLAIVDVHGVVYLVYASDYISEKHQKPKQLIPHSEHSDLGLLAGWKVAGYFVGVQQSFIGLPGAQEFSDSTVLGQYFASTDQVNLKQRVRFKKQFVGEEKQSHTFQSGFGATSSPVNDSRIGNCGSKTSVPMRRIILPLDRVNDDCICLSPFGITRVVKCCNMKEQKGHRVVHTDIHMNCSVLDERDFYSHGKFRRCSSAVNDSFCLGESLGCLFQGFLYLVTSHGLSVVLPSVSVSTALFPYLATRYSPPCDFASCNFDNTSIIATCKPNESLRPWQIEVLDRVVLFDGPREAEHVCLENGKYY</sequence>
<dbReference type="GO" id="GO:0005737">
    <property type="term" value="C:cytoplasm"/>
    <property type="evidence" value="ECO:0007669"/>
    <property type="project" value="TreeGrafter"/>
</dbReference>
<keyword evidence="2" id="KW-1185">Reference proteome</keyword>
<name>A0A8J5GPG6_ZINOF</name>
<reference evidence="1 2" key="1">
    <citation type="submission" date="2020-08" db="EMBL/GenBank/DDBJ databases">
        <title>Plant Genome Project.</title>
        <authorList>
            <person name="Zhang R.-G."/>
        </authorList>
    </citation>
    <scope>NUCLEOTIDE SEQUENCE [LARGE SCALE GENOMIC DNA]</scope>
    <source>
        <tissue evidence="1">Rhizome</tissue>
    </source>
</reference>
<comment type="caution">
    <text evidence="1">The sequence shown here is derived from an EMBL/GenBank/DDBJ whole genome shotgun (WGS) entry which is preliminary data.</text>
</comment>
<dbReference type="InterPro" id="IPR028103">
    <property type="entry name" value="Spatacsin"/>
</dbReference>
<dbReference type="AlphaFoldDB" id="A0A8J5GPG6"/>
<organism evidence="1 2">
    <name type="scientific">Zingiber officinale</name>
    <name type="common">Ginger</name>
    <name type="synonym">Amomum zingiber</name>
    <dbReference type="NCBI Taxonomy" id="94328"/>
    <lineage>
        <taxon>Eukaryota</taxon>
        <taxon>Viridiplantae</taxon>
        <taxon>Streptophyta</taxon>
        <taxon>Embryophyta</taxon>
        <taxon>Tracheophyta</taxon>
        <taxon>Spermatophyta</taxon>
        <taxon>Magnoliopsida</taxon>
        <taxon>Liliopsida</taxon>
        <taxon>Zingiberales</taxon>
        <taxon>Zingiberaceae</taxon>
        <taxon>Zingiber</taxon>
    </lineage>
</organism>
<dbReference type="Proteomes" id="UP000734854">
    <property type="component" value="Unassembled WGS sequence"/>
</dbReference>
<protein>
    <submittedName>
        <fullName evidence="1">Uncharacterized protein</fullName>
    </submittedName>
</protein>
<proteinExistence type="predicted"/>
<dbReference type="PANTHER" id="PTHR13650:SF0">
    <property type="entry name" value="SPATACSIN"/>
    <property type="match status" value="1"/>
</dbReference>
<evidence type="ECO:0000313" key="1">
    <source>
        <dbReference type="EMBL" id="KAG6510217.1"/>
    </source>
</evidence>
<dbReference type="PANTHER" id="PTHR13650">
    <property type="entry name" value="SPATACSIN"/>
    <property type="match status" value="1"/>
</dbReference>
<evidence type="ECO:0000313" key="2">
    <source>
        <dbReference type="Proteomes" id="UP000734854"/>
    </source>
</evidence>
<gene>
    <name evidence="1" type="ORF">ZIOFF_028226</name>
</gene>
<accession>A0A8J5GPG6</accession>
<dbReference type="EMBL" id="JACMSC010000008">
    <property type="protein sequence ID" value="KAG6510217.1"/>
    <property type="molecule type" value="Genomic_DNA"/>
</dbReference>